<dbReference type="Proteomes" id="UP000574390">
    <property type="component" value="Unassembled WGS sequence"/>
</dbReference>
<evidence type="ECO:0000313" key="2">
    <source>
        <dbReference type="Proteomes" id="UP000574390"/>
    </source>
</evidence>
<protein>
    <submittedName>
        <fullName evidence="1">Uncharacterized protein</fullName>
    </submittedName>
</protein>
<comment type="caution">
    <text evidence="1">The sequence shown here is derived from an EMBL/GenBank/DDBJ whole genome shotgun (WGS) entry which is preliminary data.</text>
</comment>
<evidence type="ECO:0000313" key="1">
    <source>
        <dbReference type="EMBL" id="KAF4734984.1"/>
    </source>
</evidence>
<feature type="non-terminal residue" evidence="1">
    <location>
        <position position="1"/>
    </location>
</feature>
<gene>
    <name evidence="1" type="ORF">FOZ62_001263</name>
</gene>
<organism evidence="1 2">
    <name type="scientific">Perkinsus olseni</name>
    <name type="common">Perkinsus atlanticus</name>
    <dbReference type="NCBI Taxonomy" id="32597"/>
    <lineage>
        <taxon>Eukaryota</taxon>
        <taxon>Sar</taxon>
        <taxon>Alveolata</taxon>
        <taxon>Perkinsozoa</taxon>
        <taxon>Perkinsea</taxon>
        <taxon>Perkinsida</taxon>
        <taxon>Perkinsidae</taxon>
        <taxon>Perkinsus</taxon>
    </lineage>
</organism>
<accession>A0A7J6SPT8</accession>
<reference evidence="1 2" key="1">
    <citation type="submission" date="2020-04" db="EMBL/GenBank/DDBJ databases">
        <title>Perkinsus olseni comparative genomics.</title>
        <authorList>
            <person name="Bogema D.R."/>
        </authorList>
    </citation>
    <scope>NUCLEOTIDE SEQUENCE [LARGE SCALE GENOMIC DNA]</scope>
    <source>
        <strain evidence="1">ATCC PRA-205</strain>
    </source>
</reference>
<feature type="non-terminal residue" evidence="1">
    <location>
        <position position="217"/>
    </location>
</feature>
<sequence>LGFASPIVPLDVYEDVNATRQQRSSQLKSGWSDRHEKLRLETLRRPGMPEINPGGSVYAVDHSIVTIDGKNGLEEKVYQGNCRKVEIGDTVPRAAEDPAEIASECKVYLKEFNSLADGALYQIRTIYKLPLQVYDDDAQLFIDTVVPLRLLVVPAAQPQSPIGFQPDPDSQKFVPKVDKKLGKDLEAWLLGLSEHGVRRLGPGLDGPYRMQLLPIKP</sequence>
<dbReference type="AlphaFoldDB" id="A0A7J6SPT8"/>
<proteinExistence type="predicted"/>
<name>A0A7J6SPT8_PEROL</name>
<dbReference type="EMBL" id="JABANM010013045">
    <property type="protein sequence ID" value="KAF4734984.1"/>
    <property type="molecule type" value="Genomic_DNA"/>
</dbReference>